<keyword evidence="3" id="KW-0560">Oxidoreductase</keyword>
<evidence type="ECO:0000256" key="2">
    <source>
        <dbReference type="ARBA" id="ARBA00022643"/>
    </source>
</evidence>
<dbReference type="Gene3D" id="3.40.50.360">
    <property type="match status" value="1"/>
</dbReference>
<protein>
    <recommendedName>
        <fullName evidence="5">FMN-dependent NADH-azoreductase</fullName>
        <ecNumber evidence="5">1.7.1.17</ecNumber>
    </recommendedName>
</protein>
<feature type="domain" description="Flavodoxin-like fold" evidence="7">
    <location>
        <begin position="2"/>
        <end position="200"/>
    </location>
</feature>
<dbReference type="HAMAP" id="MF_01216">
    <property type="entry name" value="Azoreductase_type1"/>
    <property type="match status" value="1"/>
</dbReference>
<evidence type="ECO:0000256" key="1">
    <source>
        <dbReference type="ARBA" id="ARBA00022630"/>
    </source>
</evidence>
<dbReference type="InterPro" id="IPR050104">
    <property type="entry name" value="FMN-dep_NADH:Q_OxRdtase_AzoR1"/>
</dbReference>
<dbReference type="PANTHER" id="PTHR43741">
    <property type="entry name" value="FMN-DEPENDENT NADH-AZOREDUCTASE 1"/>
    <property type="match status" value="1"/>
</dbReference>
<dbReference type="GO" id="GO:0010181">
    <property type="term" value="F:FMN binding"/>
    <property type="evidence" value="ECO:0007669"/>
    <property type="project" value="InterPro"/>
</dbReference>
<dbReference type="PANTHER" id="PTHR43741:SF4">
    <property type="entry name" value="FMN-DEPENDENT NADH:QUINONE OXIDOREDUCTASE"/>
    <property type="match status" value="1"/>
</dbReference>
<dbReference type="Pfam" id="PF02525">
    <property type="entry name" value="Flavodoxin_2"/>
    <property type="match status" value="1"/>
</dbReference>
<gene>
    <name evidence="8" type="ORF">MNBD_ALPHA11-92</name>
</gene>
<dbReference type="InterPro" id="IPR003680">
    <property type="entry name" value="Flavodoxin_fold"/>
</dbReference>
<accession>A0A3B0U176</accession>
<sequence length="207" mass="23114">MSKILLISCTPRHESNTKKLVQTFIDATRDKADITHLDLVDDPAPLLLGDNLNALLKRNFMGLELDADESKILQDFDQLVDQLQDFDRIVLAYPMYNFSIPAVVKAWFDAVIQNGKTFKIKPEGGYEGLCQDTKALVLMTTGGDYSQEPTKSMNFATPLAQTCFGFMGIETHSINAYGLNQYMDKADKIVASAQQEIVTYLANSDFI</sequence>
<evidence type="ECO:0000259" key="7">
    <source>
        <dbReference type="Pfam" id="PF02525"/>
    </source>
</evidence>
<name>A0A3B0U176_9ZZZZ</name>
<reference evidence="8" key="1">
    <citation type="submission" date="2018-06" db="EMBL/GenBank/DDBJ databases">
        <authorList>
            <person name="Zhirakovskaya E."/>
        </authorList>
    </citation>
    <scope>NUCLEOTIDE SEQUENCE</scope>
</reference>
<dbReference type="EC" id="1.7.1.17" evidence="5"/>
<proteinExistence type="inferred from homology"/>
<dbReference type="SUPFAM" id="SSF52218">
    <property type="entry name" value="Flavoproteins"/>
    <property type="match status" value="1"/>
</dbReference>
<keyword evidence="2" id="KW-0288">FMN</keyword>
<organism evidence="8">
    <name type="scientific">hydrothermal vent metagenome</name>
    <dbReference type="NCBI Taxonomy" id="652676"/>
    <lineage>
        <taxon>unclassified sequences</taxon>
        <taxon>metagenomes</taxon>
        <taxon>ecological metagenomes</taxon>
    </lineage>
</organism>
<dbReference type="InterPro" id="IPR023048">
    <property type="entry name" value="NADH:quinone_OxRdtase_FMN_depd"/>
</dbReference>
<keyword evidence="1" id="KW-0285">Flavoprotein</keyword>
<dbReference type="GO" id="GO:0016655">
    <property type="term" value="F:oxidoreductase activity, acting on NAD(P)H, quinone or similar compound as acceptor"/>
    <property type="evidence" value="ECO:0007669"/>
    <property type="project" value="InterPro"/>
</dbReference>
<evidence type="ECO:0000313" key="8">
    <source>
        <dbReference type="EMBL" id="VAW22720.1"/>
    </source>
</evidence>
<evidence type="ECO:0000256" key="3">
    <source>
        <dbReference type="ARBA" id="ARBA00023002"/>
    </source>
</evidence>
<evidence type="ECO:0000256" key="5">
    <source>
        <dbReference type="ARBA" id="ARBA00024061"/>
    </source>
</evidence>
<evidence type="ECO:0000256" key="6">
    <source>
        <dbReference type="ARBA" id="ARBA00048542"/>
    </source>
</evidence>
<evidence type="ECO:0000256" key="4">
    <source>
        <dbReference type="ARBA" id="ARBA00023027"/>
    </source>
</evidence>
<keyword evidence="4" id="KW-0520">NAD</keyword>
<comment type="catalytic activity">
    <reaction evidence="6">
        <text>N,N-dimethyl-1,4-phenylenediamine + anthranilate + 2 NAD(+) = 2-(4-dimethylaminophenyl)diazenylbenzoate + 2 NADH + 2 H(+)</text>
        <dbReference type="Rhea" id="RHEA:55872"/>
        <dbReference type="ChEBI" id="CHEBI:15378"/>
        <dbReference type="ChEBI" id="CHEBI:15783"/>
        <dbReference type="ChEBI" id="CHEBI:16567"/>
        <dbReference type="ChEBI" id="CHEBI:57540"/>
        <dbReference type="ChEBI" id="CHEBI:57945"/>
        <dbReference type="ChEBI" id="CHEBI:71579"/>
        <dbReference type="EC" id="1.7.1.17"/>
    </reaction>
    <physiologicalReaction direction="right-to-left" evidence="6">
        <dbReference type="Rhea" id="RHEA:55874"/>
    </physiologicalReaction>
</comment>
<dbReference type="EMBL" id="UOEQ01000428">
    <property type="protein sequence ID" value="VAW22720.1"/>
    <property type="molecule type" value="Genomic_DNA"/>
</dbReference>
<dbReference type="AlphaFoldDB" id="A0A3B0U176"/>
<dbReference type="InterPro" id="IPR029039">
    <property type="entry name" value="Flavoprotein-like_sf"/>
</dbReference>